<keyword evidence="4" id="KW-0067">ATP-binding</keyword>
<dbReference type="InterPro" id="IPR006555">
    <property type="entry name" value="ATP-dep_Helicase_C"/>
</dbReference>
<dbReference type="PANTHER" id="PTHR11472">
    <property type="entry name" value="DNA REPAIR DEAD HELICASE RAD3/XP-D SUBFAMILY MEMBER"/>
    <property type="match status" value="1"/>
</dbReference>
<evidence type="ECO:0000313" key="11">
    <source>
        <dbReference type="EMBL" id="CAG36473.1"/>
    </source>
</evidence>
<proteinExistence type="inferred from homology"/>
<protein>
    <recommendedName>
        <fullName evidence="6">DNA 5'-3' helicase</fullName>
        <ecNumber evidence="6">5.6.2.3</ecNumber>
    </recommendedName>
</protein>
<dbReference type="PROSITE" id="PS51193">
    <property type="entry name" value="HELICASE_ATP_BIND_2"/>
    <property type="match status" value="1"/>
</dbReference>
<organism evidence="11 12">
    <name type="scientific">Desulfotalea psychrophila (strain LSv54 / DSM 12343)</name>
    <dbReference type="NCBI Taxonomy" id="177439"/>
    <lineage>
        <taxon>Bacteria</taxon>
        <taxon>Pseudomonadati</taxon>
        <taxon>Thermodesulfobacteriota</taxon>
        <taxon>Desulfobulbia</taxon>
        <taxon>Desulfobulbales</taxon>
        <taxon>Desulfocapsaceae</taxon>
        <taxon>Desulfotalea</taxon>
    </lineage>
</organism>
<dbReference type="SMART" id="SM00491">
    <property type="entry name" value="HELICc2"/>
    <property type="match status" value="1"/>
</dbReference>
<evidence type="ECO:0000256" key="2">
    <source>
        <dbReference type="ARBA" id="ARBA00022741"/>
    </source>
</evidence>
<reference evidence="12" key="1">
    <citation type="journal article" date="2004" name="Environ. Microbiol.">
        <title>The genome of Desulfotalea psychrophila, a sulfate-reducing bacterium from permanently cold Arctic sediments.</title>
        <authorList>
            <person name="Rabus R."/>
            <person name="Ruepp A."/>
            <person name="Frickey T."/>
            <person name="Rattei T."/>
            <person name="Fartmann B."/>
            <person name="Stark M."/>
            <person name="Bauer M."/>
            <person name="Zibat A."/>
            <person name="Lombardot T."/>
            <person name="Becker I."/>
            <person name="Amann J."/>
            <person name="Gellner K."/>
            <person name="Teeling H."/>
            <person name="Leuschner W.D."/>
            <person name="Gloeckner F.-O."/>
            <person name="Lupas A.N."/>
            <person name="Amann R."/>
            <person name="Klenk H.-P."/>
        </authorList>
    </citation>
    <scope>NUCLEOTIDE SEQUENCE [LARGE SCALE GENOMIC DNA]</scope>
    <source>
        <strain evidence="12">DSM 12343 / LSv54</strain>
    </source>
</reference>
<dbReference type="InterPro" id="IPR027417">
    <property type="entry name" value="P-loop_NTPase"/>
</dbReference>
<dbReference type="KEGG" id="dps:DP1744"/>
<dbReference type="SMART" id="SM00487">
    <property type="entry name" value="DEXDc"/>
    <property type="match status" value="1"/>
</dbReference>
<dbReference type="Proteomes" id="UP000000602">
    <property type="component" value="Chromosome"/>
</dbReference>
<evidence type="ECO:0000313" key="12">
    <source>
        <dbReference type="Proteomes" id="UP000000602"/>
    </source>
</evidence>
<dbReference type="Gene3D" id="3.40.50.300">
    <property type="entry name" value="P-loop containing nucleotide triphosphate hydrolases"/>
    <property type="match status" value="2"/>
</dbReference>
<dbReference type="GO" id="GO:0003676">
    <property type="term" value="F:nucleic acid binding"/>
    <property type="evidence" value="ECO:0007669"/>
    <property type="project" value="InterPro"/>
</dbReference>
<dbReference type="InterPro" id="IPR011545">
    <property type="entry name" value="DEAD/DEAH_box_helicase_dom"/>
</dbReference>
<feature type="transmembrane region" description="Helical" evidence="8">
    <location>
        <begin position="70"/>
        <end position="90"/>
    </location>
</feature>
<evidence type="ECO:0000259" key="10">
    <source>
        <dbReference type="PROSITE" id="PS51193"/>
    </source>
</evidence>
<dbReference type="PANTHER" id="PTHR11472:SF34">
    <property type="entry name" value="REGULATOR OF TELOMERE ELONGATION HELICASE 1"/>
    <property type="match status" value="1"/>
</dbReference>
<dbReference type="AlphaFoldDB" id="Q6AMF2"/>
<dbReference type="SUPFAM" id="SSF52540">
    <property type="entry name" value="P-loop containing nucleoside triphosphate hydrolases"/>
    <property type="match status" value="2"/>
</dbReference>
<keyword evidence="2" id="KW-0547">Nucleotide-binding</keyword>
<comment type="cofactor">
    <cofactor evidence="1">
        <name>[4Fe-4S] cluster</name>
        <dbReference type="ChEBI" id="CHEBI:49883"/>
    </cofactor>
</comment>
<feature type="domain" description="Helicase ATP-binding" evidence="10">
    <location>
        <begin position="129"/>
        <end position="404"/>
    </location>
</feature>
<accession>Q6AMF2</accession>
<dbReference type="HOGENOM" id="CLU_012117_2_0_7"/>
<evidence type="ECO:0000259" key="9">
    <source>
        <dbReference type="PROSITE" id="PS51192"/>
    </source>
</evidence>
<dbReference type="InterPro" id="IPR014001">
    <property type="entry name" value="Helicase_ATP-bd"/>
</dbReference>
<keyword evidence="3" id="KW-0378">Hydrolase</keyword>
<evidence type="ECO:0000256" key="4">
    <source>
        <dbReference type="ARBA" id="ARBA00022840"/>
    </source>
</evidence>
<keyword evidence="8" id="KW-1133">Transmembrane helix</keyword>
<dbReference type="STRING" id="177439.DP1744"/>
<dbReference type="InterPro" id="IPR045028">
    <property type="entry name" value="DinG/Rad3-like"/>
</dbReference>
<dbReference type="GO" id="GO:0043139">
    <property type="term" value="F:5'-3' DNA helicase activity"/>
    <property type="evidence" value="ECO:0007669"/>
    <property type="project" value="UniProtKB-EC"/>
</dbReference>
<name>Q6AMF2_DESPS</name>
<keyword evidence="8" id="KW-0472">Membrane</keyword>
<evidence type="ECO:0000256" key="8">
    <source>
        <dbReference type="SAM" id="Phobius"/>
    </source>
</evidence>
<feature type="domain" description="Helicase ATP-binding" evidence="9">
    <location>
        <begin position="163"/>
        <end position="291"/>
    </location>
</feature>
<dbReference type="PROSITE" id="PS51192">
    <property type="entry name" value="HELICASE_ATP_BIND_1"/>
    <property type="match status" value="1"/>
</dbReference>
<evidence type="ECO:0000256" key="1">
    <source>
        <dbReference type="ARBA" id="ARBA00001966"/>
    </source>
</evidence>
<dbReference type="Pfam" id="PF00270">
    <property type="entry name" value="DEAD"/>
    <property type="match status" value="1"/>
</dbReference>
<evidence type="ECO:0000256" key="6">
    <source>
        <dbReference type="ARBA" id="ARBA00044969"/>
    </source>
</evidence>
<keyword evidence="12" id="KW-1185">Reference proteome</keyword>
<keyword evidence="8" id="KW-0812">Transmembrane</keyword>
<keyword evidence="11" id="KW-0347">Helicase</keyword>
<dbReference type="InterPro" id="IPR014013">
    <property type="entry name" value="Helic_SF1/SF2_ATP-bd_DinG/Rad3"/>
</dbReference>
<dbReference type="GO" id="GO:0005524">
    <property type="term" value="F:ATP binding"/>
    <property type="evidence" value="ECO:0007669"/>
    <property type="project" value="UniProtKB-KW"/>
</dbReference>
<feature type="transmembrane region" description="Helical" evidence="8">
    <location>
        <begin position="12"/>
        <end position="36"/>
    </location>
</feature>
<dbReference type="EMBL" id="CR522870">
    <property type="protein sequence ID" value="CAG36473.1"/>
    <property type="molecule type" value="Genomic_DNA"/>
</dbReference>
<evidence type="ECO:0000256" key="5">
    <source>
        <dbReference type="ARBA" id="ARBA00038058"/>
    </source>
</evidence>
<evidence type="ECO:0000256" key="7">
    <source>
        <dbReference type="ARBA" id="ARBA00048954"/>
    </source>
</evidence>
<dbReference type="GO" id="GO:0006139">
    <property type="term" value="P:nucleobase-containing compound metabolic process"/>
    <property type="evidence" value="ECO:0007669"/>
    <property type="project" value="InterPro"/>
</dbReference>
<dbReference type="eggNOG" id="COG1199">
    <property type="taxonomic scope" value="Bacteria"/>
</dbReference>
<dbReference type="GO" id="GO:0016818">
    <property type="term" value="F:hydrolase activity, acting on acid anhydrides, in phosphorus-containing anhydrides"/>
    <property type="evidence" value="ECO:0007669"/>
    <property type="project" value="InterPro"/>
</dbReference>
<sequence>MLEKHMLIAKNYTIFLPNVTNILLANKFPCIIPLLFRLFPFLVSAASLLVSNISSPIPLLCTYFSSVHCFFSYLASSISYLVFLISYLLFRPFPFSCILPLWPRRGRGRGKIWQDGERALEDFFGENGRLAGLIDHYQPRSGQQEMAQAVSRSLMDSNDPDPHAVSAPPRVLVVEAETGIGKTLAYLLPAVISGKRVVVSTATRNLQDQIIHKEIPLLEKMFGGRVSAQCVKGRQNYLCLYKWYQHRSSAQLSLIAQDDEDKIEQWLASTVTGDRAELHWLADDASLWHKISSQSDQCLGSECPEQENCFISRLRRRAAAARILIVNHHLFFSDLALKKEGYGEILPRYQAVIFDEAHHLEDIATTFFAKSFSSYQLRDILSDAERLGDKILVSDEHKNLLSRLSGMRVRLNAFMHVFPKKRGKTALKELVTEYGQEAWQQEVELLATGIAKLIVALTDLHFKGEGWQTLVRRCQECHDNLRLTGLARDTTSSNYVHWFEHREKSIVLSVTPISVAKELNEFLYAGVESTIMTSATLSIGEKFDYLRERLGLPADTKYLRFASPFAYKEQALLYIPEGGFPETNAPDYGQKSCERILQILEQSRGRALILFTSFSAMERAATWLTDKIDYRMLVQGRHSRKHLLEEFKADRDSVLLAVASFWEGIDVAGEALSCVIIDKLPFEVPTDPVIQARMEYIKAAGGNPFMDFQVPRAVLTLRQGVGRLMRSDRDRGLITILDIRLFSKFYGKRFLRSLPPAPVTRSLDEVKKFFSTEKTL</sequence>
<comment type="similarity">
    <text evidence="5">Belongs to the helicase family. DinG subfamily.</text>
</comment>
<comment type="catalytic activity">
    <reaction evidence="7">
        <text>ATP + H2O = ADP + phosphate + H(+)</text>
        <dbReference type="Rhea" id="RHEA:13065"/>
        <dbReference type="ChEBI" id="CHEBI:15377"/>
        <dbReference type="ChEBI" id="CHEBI:15378"/>
        <dbReference type="ChEBI" id="CHEBI:30616"/>
        <dbReference type="ChEBI" id="CHEBI:43474"/>
        <dbReference type="ChEBI" id="CHEBI:456216"/>
        <dbReference type="EC" id="5.6.2.3"/>
    </reaction>
</comment>
<dbReference type="EC" id="5.6.2.3" evidence="6"/>
<dbReference type="Pfam" id="PF13307">
    <property type="entry name" value="Helicase_C_2"/>
    <property type="match status" value="1"/>
</dbReference>
<feature type="transmembrane region" description="Helical" evidence="8">
    <location>
        <begin position="42"/>
        <end position="63"/>
    </location>
</feature>
<gene>
    <name evidence="11" type="ordered locus">DP1744</name>
</gene>
<evidence type="ECO:0000256" key="3">
    <source>
        <dbReference type="ARBA" id="ARBA00022801"/>
    </source>
</evidence>